<sequence>MPEEVKTLNEPAAEDAAFNQGGLGEPSTSDDPQIDPNVENLFNTAGDVLDSSPDGGAKPEDSAEPGTKEEPDKDLSGQEDRFDKHPRFKELVQQREELKEQVAKMSGQLEVLTKQGESRQPEQPKQVPKDYKDVTEYLDKPEELTDWFNEDPVGFMANFAKQVRTETANDLQTRQSQESLKKGVESEFGQFSTAFPDFTPLINEGKIQSYMKDHPGHNAMSAYFMLTNDRRLSEVKTEAQKAAEEKVLSNMRAKRQTTIIGNQSAPKDSANQDVDLINTKQHGGLNAVLTNRLVSLRKRFAGAA</sequence>
<reference evidence="2" key="1">
    <citation type="submission" date="2020-03" db="EMBL/GenBank/DDBJ databases">
        <title>The deep terrestrial virosphere.</title>
        <authorList>
            <person name="Holmfeldt K."/>
            <person name="Nilsson E."/>
            <person name="Simone D."/>
            <person name="Lopez-Fernandez M."/>
            <person name="Wu X."/>
            <person name="de Brujin I."/>
            <person name="Lundin D."/>
            <person name="Andersson A."/>
            <person name="Bertilsson S."/>
            <person name="Dopson M."/>
        </authorList>
    </citation>
    <scope>NUCLEOTIDE SEQUENCE</scope>
    <source>
        <strain evidence="2">TM448A01949</strain>
    </source>
</reference>
<organism evidence="2">
    <name type="scientific">viral metagenome</name>
    <dbReference type="NCBI Taxonomy" id="1070528"/>
    <lineage>
        <taxon>unclassified sequences</taxon>
        <taxon>metagenomes</taxon>
        <taxon>organismal metagenomes</taxon>
    </lineage>
</organism>
<feature type="region of interest" description="Disordered" evidence="1">
    <location>
        <begin position="1"/>
        <end position="89"/>
    </location>
</feature>
<feature type="compositionally biased region" description="Basic and acidic residues" evidence="1">
    <location>
        <begin position="57"/>
        <end position="89"/>
    </location>
</feature>
<dbReference type="EMBL" id="MT144231">
    <property type="protein sequence ID" value="QJA51011.1"/>
    <property type="molecule type" value="Genomic_DNA"/>
</dbReference>
<evidence type="ECO:0000313" key="2">
    <source>
        <dbReference type="EMBL" id="QJA51011.1"/>
    </source>
</evidence>
<name>A0A6H1ZUB8_9ZZZZ</name>
<protein>
    <submittedName>
        <fullName evidence="2">Uncharacterized protein</fullName>
    </submittedName>
</protein>
<gene>
    <name evidence="2" type="ORF">TM448A01949_0007</name>
</gene>
<evidence type="ECO:0000256" key="1">
    <source>
        <dbReference type="SAM" id="MobiDB-lite"/>
    </source>
</evidence>
<feature type="region of interest" description="Disordered" evidence="1">
    <location>
        <begin position="109"/>
        <end position="132"/>
    </location>
</feature>
<accession>A0A6H1ZUB8</accession>
<dbReference type="AlphaFoldDB" id="A0A6H1ZUB8"/>
<feature type="compositionally biased region" description="Basic and acidic residues" evidence="1">
    <location>
        <begin position="116"/>
        <end position="132"/>
    </location>
</feature>
<proteinExistence type="predicted"/>